<evidence type="ECO:0000313" key="2">
    <source>
        <dbReference type="Proteomes" id="UP000824533"/>
    </source>
</evidence>
<keyword evidence="2" id="KW-1185">Reference proteome</keyword>
<name>A0ACC1CQ14_9NEOP</name>
<gene>
    <name evidence="1" type="ORF">K1T71_010772</name>
</gene>
<dbReference type="Proteomes" id="UP000824533">
    <property type="component" value="Linkage Group LG19"/>
</dbReference>
<sequence length="117" mass="13706">MIHKWWHRFVRKRTKPIPGDVALLWKRRLSLAYGFFAWNAFGFVIYSFYKGKADWAQYYGLKSEEEVAMRPGQSWANTLGIKNAKVYRISGISKVDEYDIVDGKMVKEISKSEEFDG</sequence>
<proteinExistence type="predicted"/>
<dbReference type="EMBL" id="CM034405">
    <property type="protein sequence ID" value="KAJ0173623.1"/>
    <property type="molecule type" value="Genomic_DNA"/>
</dbReference>
<protein>
    <submittedName>
        <fullName evidence="1">Uncharacterized protein</fullName>
    </submittedName>
</protein>
<organism evidence="1 2">
    <name type="scientific">Dendrolimus kikuchii</name>
    <dbReference type="NCBI Taxonomy" id="765133"/>
    <lineage>
        <taxon>Eukaryota</taxon>
        <taxon>Metazoa</taxon>
        <taxon>Ecdysozoa</taxon>
        <taxon>Arthropoda</taxon>
        <taxon>Hexapoda</taxon>
        <taxon>Insecta</taxon>
        <taxon>Pterygota</taxon>
        <taxon>Neoptera</taxon>
        <taxon>Endopterygota</taxon>
        <taxon>Lepidoptera</taxon>
        <taxon>Glossata</taxon>
        <taxon>Ditrysia</taxon>
        <taxon>Bombycoidea</taxon>
        <taxon>Lasiocampidae</taxon>
        <taxon>Dendrolimus</taxon>
    </lineage>
</organism>
<comment type="caution">
    <text evidence="1">The sequence shown here is derived from an EMBL/GenBank/DDBJ whole genome shotgun (WGS) entry which is preliminary data.</text>
</comment>
<accession>A0ACC1CQ14</accession>
<reference evidence="1 2" key="1">
    <citation type="journal article" date="2021" name="Front. Genet.">
        <title>Chromosome-Level Genome Assembly Reveals Significant Gene Expansion in the Toll and IMD Signaling Pathways of Dendrolimus kikuchii.</title>
        <authorList>
            <person name="Zhou J."/>
            <person name="Wu P."/>
            <person name="Xiong Z."/>
            <person name="Liu N."/>
            <person name="Zhao N."/>
            <person name="Ji M."/>
            <person name="Qiu Y."/>
            <person name="Yang B."/>
        </authorList>
    </citation>
    <scope>NUCLEOTIDE SEQUENCE [LARGE SCALE GENOMIC DNA]</scope>
    <source>
        <strain evidence="1">Ann1</strain>
    </source>
</reference>
<evidence type="ECO:0000313" key="1">
    <source>
        <dbReference type="EMBL" id="KAJ0173623.1"/>
    </source>
</evidence>